<dbReference type="AlphaFoldDB" id="A0A9P0HVS4"/>
<reference evidence="7" key="1">
    <citation type="submission" date="2022-01" db="EMBL/GenBank/DDBJ databases">
        <authorList>
            <person name="King R."/>
        </authorList>
    </citation>
    <scope>NUCLEOTIDE SEQUENCE</scope>
</reference>
<keyword evidence="4" id="KW-0862">Zinc</keyword>
<keyword evidence="3" id="KW-0479">Metal-binding</keyword>
<evidence type="ECO:0000256" key="5">
    <source>
        <dbReference type="ARBA" id="ARBA00023180"/>
    </source>
</evidence>
<dbReference type="InterPro" id="IPR001148">
    <property type="entry name" value="CA_dom"/>
</dbReference>
<dbReference type="SMART" id="SM01057">
    <property type="entry name" value="Carb_anhydrase"/>
    <property type="match status" value="1"/>
</dbReference>
<keyword evidence="8" id="KW-1185">Reference proteome</keyword>
<dbReference type="Pfam" id="PF00194">
    <property type="entry name" value="Carb_anhydrase"/>
    <property type="match status" value="1"/>
</dbReference>
<evidence type="ECO:0000256" key="3">
    <source>
        <dbReference type="ARBA" id="ARBA00022723"/>
    </source>
</evidence>
<evidence type="ECO:0000259" key="6">
    <source>
        <dbReference type="SMART" id="SM01057"/>
    </source>
</evidence>
<dbReference type="GO" id="GO:0005737">
    <property type="term" value="C:cytoplasm"/>
    <property type="evidence" value="ECO:0007669"/>
    <property type="project" value="TreeGrafter"/>
</dbReference>
<dbReference type="GO" id="GO:0004089">
    <property type="term" value="F:carbonate dehydratase activity"/>
    <property type="evidence" value="ECO:0007669"/>
    <property type="project" value="UniProtKB-EC"/>
</dbReference>
<dbReference type="Gene3D" id="3.10.200.10">
    <property type="entry name" value="Alpha carbonic anhydrase"/>
    <property type="match status" value="1"/>
</dbReference>
<feature type="domain" description="Alpha-carbonic anhydrase" evidence="6">
    <location>
        <begin position="1"/>
        <end position="251"/>
    </location>
</feature>
<dbReference type="SUPFAM" id="SSF51069">
    <property type="entry name" value="Carbonic anhydrase"/>
    <property type="match status" value="1"/>
</dbReference>
<organism evidence="7 8">
    <name type="scientific">Nezara viridula</name>
    <name type="common">Southern green stink bug</name>
    <name type="synonym">Cimex viridulus</name>
    <dbReference type="NCBI Taxonomy" id="85310"/>
    <lineage>
        <taxon>Eukaryota</taxon>
        <taxon>Metazoa</taxon>
        <taxon>Ecdysozoa</taxon>
        <taxon>Arthropoda</taxon>
        <taxon>Hexapoda</taxon>
        <taxon>Insecta</taxon>
        <taxon>Pterygota</taxon>
        <taxon>Neoptera</taxon>
        <taxon>Paraneoptera</taxon>
        <taxon>Hemiptera</taxon>
        <taxon>Heteroptera</taxon>
        <taxon>Panheteroptera</taxon>
        <taxon>Pentatomomorpha</taxon>
        <taxon>Pentatomoidea</taxon>
        <taxon>Pentatomidae</taxon>
        <taxon>Pentatominae</taxon>
        <taxon>Nezara</taxon>
    </lineage>
</organism>
<dbReference type="EC" id="4.2.1.1" evidence="2"/>
<dbReference type="Proteomes" id="UP001152798">
    <property type="component" value="Chromosome 7"/>
</dbReference>
<evidence type="ECO:0000256" key="2">
    <source>
        <dbReference type="ARBA" id="ARBA00012925"/>
    </source>
</evidence>
<evidence type="ECO:0000256" key="1">
    <source>
        <dbReference type="ARBA" id="ARBA00010718"/>
    </source>
</evidence>
<evidence type="ECO:0000313" key="7">
    <source>
        <dbReference type="EMBL" id="CAH1408277.1"/>
    </source>
</evidence>
<dbReference type="EMBL" id="OV725083">
    <property type="protein sequence ID" value="CAH1408277.1"/>
    <property type="molecule type" value="Genomic_DNA"/>
</dbReference>
<sequence length="280" mass="31775">MPDILSPDRWANEYKECAGKYQSPIDIEESLVTRVSLPPLHFSGTSDLPYTSTLTNNGHTVMLEINGTEPIMVSGGPLKETYTFQQLHFHWGADDSSGSEDTINNHSFPMELHMVFFKSAYNSFEKSLNHKDGLTVVSLFFEISNRDNKAYSELVDSLKSIIHPNEQVELPYLLPLDFFLPKNKQNYFTYNGSLTTPPCLEVVTWIQFKHPVLLSHKQLDSFRKLQSDTGYLTHNARPLQPLHGRQVLYNTADLKSAAPQHSPQVAFALLSVLLLFKWSS</sequence>
<evidence type="ECO:0000256" key="4">
    <source>
        <dbReference type="ARBA" id="ARBA00022833"/>
    </source>
</evidence>
<dbReference type="OrthoDB" id="429145at2759"/>
<dbReference type="FunFam" id="3.10.200.10:FF:000003">
    <property type="entry name" value="Carbonic anhydrase 12"/>
    <property type="match status" value="1"/>
</dbReference>
<dbReference type="GO" id="GO:0008270">
    <property type="term" value="F:zinc ion binding"/>
    <property type="evidence" value="ECO:0007669"/>
    <property type="project" value="InterPro"/>
</dbReference>
<dbReference type="InterPro" id="IPR036398">
    <property type="entry name" value="CA_dom_sf"/>
</dbReference>
<accession>A0A9P0HVS4</accession>
<dbReference type="PANTHER" id="PTHR18952">
    <property type="entry name" value="CARBONIC ANHYDRASE"/>
    <property type="match status" value="1"/>
</dbReference>
<keyword evidence="5" id="KW-0325">Glycoprotein</keyword>
<protein>
    <recommendedName>
        <fullName evidence="2">carbonic anhydrase</fullName>
        <ecNumber evidence="2">4.2.1.1</ecNumber>
    </recommendedName>
</protein>
<gene>
    <name evidence="7" type="ORF">NEZAVI_LOCUS15841</name>
</gene>
<name>A0A9P0HVS4_NEZVI</name>
<evidence type="ECO:0000313" key="8">
    <source>
        <dbReference type="Proteomes" id="UP001152798"/>
    </source>
</evidence>
<dbReference type="PANTHER" id="PTHR18952:SF124">
    <property type="entry name" value="CARBONIC ANHYDRASE 7"/>
    <property type="match status" value="1"/>
</dbReference>
<comment type="similarity">
    <text evidence="1">Belongs to the alpha-carbonic anhydrase family.</text>
</comment>
<dbReference type="CDD" id="cd00326">
    <property type="entry name" value="alpha_CA"/>
    <property type="match status" value="1"/>
</dbReference>
<proteinExistence type="inferred from homology"/>
<dbReference type="InterPro" id="IPR023561">
    <property type="entry name" value="Carbonic_anhydrase_a-class"/>
</dbReference>